<reference evidence="18 19" key="1">
    <citation type="submission" date="2024-11" db="EMBL/GenBank/DDBJ databases">
        <title>Chromosome-level genome assembly of Eucalyptus globulus Labill. provides insights into its genome evolution.</title>
        <authorList>
            <person name="Li X."/>
        </authorList>
    </citation>
    <scope>NUCLEOTIDE SEQUENCE [LARGE SCALE GENOMIC DNA]</scope>
    <source>
        <strain evidence="18">CL2024</strain>
        <tissue evidence="18">Fresh tender leaves</tissue>
    </source>
</reference>
<feature type="domain" description="Plastocyanin-like" evidence="17">
    <location>
        <begin position="56"/>
        <end position="168"/>
    </location>
</feature>
<keyword evidence="19" id="KW-1185">Reference proteome</keyword>
<evidence type="ECO:0000313" key="18">
    <source>
        <dbReference type="EMBL" id="KAL3735431.1"/>
    </source>
</evidence>
<evidence type="ECO:0000259" key="16">
    <source>
        <dbReference type="Pfam" id="PF07731"/>
    </source>
</evidence>
<evidence type="ECO:0000256" key="1">
    <source>
        <dbReference type="ARBA" id="ARBA00000349"/>
    </source>
</evidence>
<proteinExistence type="inferred from homology"/>
<comment type="cofactor">
    <cofactor evidence="13">
        <name>Cu cation</name>
        <dbReference type="ChEBI" id="CHEBI:23378"/>
    </cofactor>
    <text evidence="13">Binds 4 Cu cations per monomer.</text>
</comment>
<keyword evidence="5 13" id="KW-0052">Apoplast</keyword>
<dbReference type="InterPro" id="IPR034288">
    <property type="entry name" value="CuRO_1_LCC"/>
</dbReference>
<keyword evidence="14" id="KW-1133">Transmembrane helix</keyword>
<evidence type="ECO:0000256" key="3">
    <source>
        <dbReference type="ARBA" id="ARBA00010609"/>
    </source>
</evidence>
<dbReference type="NCBIfam" id="TIGR03389">
    <property type="entry name" value="laccase"/>
    <property type="match status" value="1"/>
</dbReference>
<dbReference type="Pfam" id="PF00394">
    <property type="entry name" value="Cu-oxidase"/>
    <property type="match status" value="1"/>
</dbReference>
<keyword evidence="14" id="KW-0472">Membrane</keyword>
<dbReference type="GO" id="GO:0048046">
    <property type="term" value="C:apoplast"/>
    <property type="evidence" value="ECO:0007669"/>
    <property type="project" value="UniProtKB-SubCell"/>
</dbReference>
<gene>
    <name evidence="18" type="ORF">ACJRO7_024546</name>
</gene>
<dbReference type="InterPro" id="IPR034285">
    <property type="entry name" value="CuRO_2_LCC"/>
</dbReference>
<evidence type="ECO:0000256" key="10">
    <source>
        <dbReference type="ARBA" id="ARBA00023008"/>
    </source>
</evidence>
<dbReference type="SUPFAM" id="SSF49503">
    <property type="entry name" value="Cupredoxins"/>
    <property type="match status" value="3"/>
</dbReference>
<evidence type="ECO:0000256" key="7">
    <source>
        <dbReference type="ARBA" id="ARBA00022723"/>
    </source>
</evidence>
<dbReference type="InterPro" id="IPR033138">
    <property type="entry name" value="Cu_oxidase_CS"/>
</dbReference>
<dbReference type="GO" id="GO:0046872">
    <property type="term" value="F:metal ion binding"/>
    <property type="evidence" value="ECO:0007669"/>
    <property type="project" value="UniProtKB-KW"/>
</dbReference>
<dbReference type="InterPro" id="IPR017761">
    <property type="entry name" value="Laccase"/>
</dbReference>
<comment type="function">
    <text evidence="13">Lignin degradation and detoxification of lignin-derived products.</text>
</comment>
<feature type="transmembrane region" description="Helical" evidence="14">
    <location>
        <begin position="21"/>
        <end position="40"/>
    </location>
</feature>
<protein>
    <recommendedName>
        <fullName evidence="4 13">Laccase</fullName>
        <ecNumber evidence="4 13">1.10.3.2</ecNumber>
    </recommendedName>
    <alternativeName>
        <fullName evidence="13">Benzenediol:oxygen oxidoreductase</fullName>
    </alternativeName>
    <alternativeName>
        <fullName evidence="13">Diphenol oxidase</fullName>
    </alternativeName>
    <alternativeName>
        <fullName evidence="13">Urishiol oxidase</fullName>
    </alternativeName>
</protein>
<accession>A0ABD3KEM2</accession>
<dbReference type="AlphaFoldDB" id="A0ABD3KEM2"/>
<comment type="subcellular location">
    <subcellularLocation>
        <location evidence="2 13">Secreted</location>
        <location evidence="2 13">Extracellular space</location>
        <location evidence="2 13">Apoplast</location>
    </subcellularLocation>
</comment>
<evidence type="ECO:0000256" key="8">
    <source>
        <dbReference type="ARBA" id="ARBA00022737"/>
    </source>
</evidence>
<dbReference type="Pfam" id="PF07732">
    <property type="entry name" value="Cu-oxidase_3"/>
    <property type="match status" value="1"/>
</dbReference>
<dbReference type="Gene3D" id="2.60.40.420">
    <property type="entry name" value="Cupredoxins - blue copper proteins"/>
    <property type="match status" value="3"/>
</dbReference>
<dbReference type="Proteomes" id="UP001634007">
    <property type="component" value="Unassembled WGS sequence"/>
</dbReference>
<dbReference type="InterPro" id="IPR011706">
    <property type="entry name" value="Cu-oxidase_C"/>
</dbReference>
<dbReference type="PROSITE" id="PS00079">
    <property type="entry name" value="MULTICOPPER_OXIDASE1"/>
    <property type="match status" value="1"/>
</dbReference>
<dbReference type="InterPro" id="IPR011707">
    <property type="entry name" value="Cu-oxidase-like_N"/>
</dbReference>
<evidence type="ECO:0000256" key="14">
    <source>
        <dbReference type="SAM" id="Phobius"/>
    </source>
</evidence>
<dbReference type="EC" id="1.10.3.2" evidence="4 13"/>
<dbReference type="InterPro" id="IPR001117">
    <property type="entry name" value="Cu-oxidase_2nd"/>
</dbReference>
<dbReference type="InterPro" id="IPR045087">
    <property type="entry name" value="Cu-oxidase_fam"/>
</dbReference>
<evidence type="ECO:0000256" key="11">
    <source>
        <dbReference type="ARBA" id="ARBA00023180"/>
    </source>
</evidence>
<evidence type="ECO:0000256" key="12">
    <source>
        <dbReference type="ARBA" id="ARBA00023185"/>
    </source>
</evidence>
<dbReference type="Pfam" id="PF07731">
    <property type="entry name" value="Cu-oxidase_2"/>
    <property type="match status" value="1"/>
</dbReference>
<feature type="domain" description="Plastocyanin-like" evidence="16">
    <location>
        <begin position="441"/>
        <end position="576"/>
    </location>
</feature>
<dbReference type="CDD" id="cd13897">
    <property type="entry name" value="CuRO_3_LCC_plant"/>
    <property type="match status" value="1"/>
</dbReference>
<dbReference type="EMBL" id="JBJKBG010000006">
    <property type="protein sequence ID" value="KAL3735431.1"/>
    <property type="molecule type" value="Genomic_DNA"/>
</dbReference>
<dbReference type="GO" id="GO:0046274">
    <property type="term" value="P:lignin catabolic process"/>
    <property type="evidence" value="ECO:0007669"/>
    <property type="project" value="UniProtKB-KW"/>
</dbReference>
<sequence length="613" mass="68878">MERDREKKKRTIIRNMANSTSPASYIYFVAISLFLGNLVLGAQARTVHYYDFVLREINVTRNCTITTILVVNDSFPGPTIRVQKGDLVYVKVHNQGLYGVTLHWHGVKQPRNPWSDGPEYITQCAIPPGTNFTYEVNLTEEEGTIWWHAHNEWTRSTVHGAIVVLPREGSSFPFPTADGEHVIVLGSWYNEGTSLNKALEMEMSIGSPNIPRATGYLINGQYGDFVPCSNETTPHFFVDYGKTYLLRIVSAVVGTEMFFSIADHNMTVVGMDGAYTKPIVVSYLMIEPGQTMDILVTTNQSPGRYYMAAQRFATEYLAFTKFSHVVATAIIQYKGNYSLTSPPSFPIDTLPFYHDYSAAASFTHQLRSLATEEYPVDVPYNVTTRMFITASLNSLPCPDDSCYMGDSKLAASLNNISWKDPSVDVLQAYYRNISGVYTADFPDFPPEMFNFTGDDLPSSLAEASVGTAVKVLNYNETVEIVFQGTNLLEGSEYHPMHMHGYSFYIVGLGSGNFNNETDPLAYNLVDPPKVNTFGVPRSGWVAIRFRADNPGVWFWHCHIDRHMSWGMDYVFIVKNGDTEETSMRPPPPYMPPCVASKKDKLFGEQDWNLKSDI</sequence>
<keyword evidence="6 13" id="KW-0964">Secreted</keyword>
<dbReference type="GO" id="GO:0052716">
    <property type="term" value="F:hydroquinone:oxygen oxidoreductase activity"/>
    <property type="evidence" value="ECO:0007669"/>
    <property type="project" value="UniProtKB-EC"/>
</dbReference>
<comment type="caution">
    <text evidence="18">The sequence shown here is derived from an EMBL/GenBank/DDBJ whole genome shotgun (WGS) entry which is preliminary data.</text>
</comment>
<dbReference type="CDD" id="cd13849">
    <property type="entry name" value="CuRO_1_LCC_plant"/>
    <property type="match status" value="1"/>
</dbReference>
<evidence type="ECO:0000256" key="5">
    <source>
        <dbReference type="ARBA" id="ARBA00022523"/>
    </source>
</evidence>
<dbReference type="PANTHER" id="PTHR11709:SF261">
    <property type="entry name" value="LACCASE"/>
    <property type="match status" value="1"/>
</dbReference>
<evidence type="ECO:0000256" key="9">
    <source>
        <dbReference type="ARBA" id="ARBA00023002"/>
    </source>
</evidence>
<keyword evidence="10 13" id="KW-0186">Copper</keyword>
<keyword evidence="9 13" id="KW-0560">Oxidoreductase</keyword>
<feature type="domain" description="Plastocyanin-like" evidence="15">
    <location>
        <begin position="180"/>
        <end position="336"/>
    </location>
</feature>
<evidence type="ECO:0000256" key="13">
    <source>
        <dbReference type="RuleBase" id="RU361119"/>
    </source>
</evidence>
<keyword evidence="7 13" id="KW-0479">Metal-binding</keyword>
<keyword evidence="12 13" id="KW-0439">Lignin degradation</keyword>
<dbReference type="InterPro" id="IPR002355">
    <property type="entry name" value="Cu_oxidase_Cu_BS"/>
</dbReference>
<comment type="catalytic activity">
    <reaction evidence="1 13">
        <text>4 hydroquinone + O2 = 4 benzosemiquinone + 2 H2O</text>
        <dbReference type="Rhea" id="RHEA:11276"/>
        <dbReference type="ChEBI" id="CHEBI:15377"/>
        <dbReference type="ChEBI" id="CHEBI:15379"/>
        <dbReference type="ChEBI" id="CHEBI:17594"/>
        <dbReference type="ChEBI" id="CHEBI:17977"/>
        <dbReference type="EC" id="1.10.3.2"/>
    </reaction>
</comment>
<keyword evidence="14" id="KW-0812">Transmembrane</keyword>
<evidence type="ECO:0000259" key="15">
    <source>
        <dbReference type="Pfam" id="PF00394"/>
    </source>
</evidence>
<dbReference type="InterPro" id="IPR008972">
    <property type="entry name" value="Cupredoxin"/>
</dbReference>
<organism evidence="18 19">
    <name type="scientific">Eucalyptus globulus</name>
    <name type="common">Tasmanian blue gum</name>
    <dbReference type="NCBI Taxonomy" id="34317"/>
    <lineage>
        <taxon>Eukaryota</taxon>
        <taxon>Viridiplantae</taxon>
        <taxon>Streptophyta</taxon>
        <taxon>Embryophyta</taxon>
        <taxon>Tracheophyta</taxon>
        <taxon>Spermatophyta</taxon>
        <taxon>Magnoliopsida</taxon>
        <taxon>eudicotyledons</taxon>
        <taxon>Gunneridae</taxon>
        <taxon>Pentapetalae</taxon>
        <taxon>rosids</taxon>
        <taxon>malvids</taxon>
        <taxon>Myrtales</taxon>
        <taxon>Myrtaceae</taxon>
        <taxon>Myrtoideae</taxon>
        <taxon>Eucalypteae</taxon>
        <taxon>Eucalyptus</taxon>
    </lineage>
</organism>
<evidence type="ECO:0000256" key="6">
    <source>
        <dbReference type="ARBA" id="ARBA00022525"/>
    </source>
</evidence>
<evidence type="ECO:0000256" key="2">
    <source>
        <dbReference type="ARBA" id="ARBA00004271"/>
    </source>
</evidence>
<comment type="similarity">
    <text evidence="3 13">Belongs to the multicopper oxidase family.</text>
</comment>
<keyword evidence="8 13" id="KW-0677">Repeat</keyword>
<dbReference type="PANTHER" id="PTHR11709">
    <property type="entry name" value="MULTI-COPPER OXIDASE"/>
    <property type="match status" value="1"/>
</dbReference>
<dbReference type="InterPro" id="IPR034289">
    <property type="entry name" value="CuRO_3_LCC"/>
</dbReference>
<name>A0ABD3KEM2_EUCGL</name>
<keyword evidence="11" id="KW-0325">Glycoprotein</keyword>
<dbReference type="PROSITE" id="PS00080">
    <property type="entry name" value="MULTICOPPER_OXIDASE2"/>
    <property type="match status" value="1"/>
</dbReference>
<evidence type="ECO:0000256" key="4">
    <source>
        <dbReference type="ARBA" id="ARBA00012297"/>
    </source>
</evidence>
<dbReference type="CDD" id="cd13875">
    <property type="entry name" value="CuRO_2_LCC_plant"/>
    <property type="match status" value="1"/>
</dbReference>
<evidence type="ECO:0000259" key="17">
    <source>
        <dbReference type="Pfam" id="PF07732"/>
    </source>
</evidence>
<evidence type="ECO:0000313" key="19">
    <source>
        <dbReference type="Proteomes" id="UP001634007"/>
    </source>
</evidence>